<feature type="compositionally biased region" description="Pro residues" evidence="1">
    <location>
        <begin position="74"/>
        <end position="83"/>
    </location>
</feature>
<keyword evidence="2" id="KW-0812">Transmembrane</keyword>
<evidence type="ECO:0000256" key="3">
    <source>
        <dbReference type="SAM" id="SignalP"/>
    </source>
</evidence>
<dbReference type="EMBL" id="KQ964542">
    <property type="protein sequence ID" value="KXN69260.1"/>
    <property type="molecule type" value="Genomic_DNA"/>
</dbReference>
<keyword evidence="5" id="KW-1185">Reference proteome</keyword>
<feature type="region of interest" description="Disordered" evidence="1">
    <location>
        <begin position="68"/>
        <end position="114"/>
    </location>
</feature>
<reference evidence="4 5" key="1">
    <citation type="journal article" date="2015" name="Genome Biol. Evol.">
        <title>Phylogenomic analyses indicate that early fungi evolved digesting cell walls of algal ancestors of land plants.</title>
        <authorList>
            <person name="Chang Y."/>
            <person name="Wang S."/>
            <person name="Sekimoto S."/>
            <person name="Aerts A.L."/>
            <person name="Choi C."/>
            <person name="Clum A."/>
            <person name="LaButti K.M."/>
            <person name="Lindquist E.A."/>
            <person name="Yee Ngan C."/>
            <person name="Ohm R.A."/>
            <person name="Salamov A.A."/>
            <person name="Grigoriev I.V."/>
            <person name="Spatafora J.W."/>
            <person name="Berbee M.L."/>
        </authorList>
    </citation>
    <scope>NUCLEOTIDE SEQUENCE [LARGE SCALE GENOMIC DNA]</scope>
    <source>
        <strain evidence="4 5">NRRL 28638</strain>
    </source>
</reference>
<dbReference type="Proteomes" id="UP000070444">
    <property type="component" value="Unassembled WGS sequence"/>
</dbReference>
<evidence type="ECO:0000313" key="4">
    <source>
        <dbReference type="EMBL" id="KXN69260.1"/>
    </source>
</evidence>
<feature type="compositionally biased region" description="Low complexity" evidence="1">
    <location>
        <begin position="84"/>
        <end position="105"/>
    </location>
</feature>
<keyword evidence="2" id="KW-1133">Transmembrane helix</keyword>
<sequence>MKYLIIALLNVVFFNFILCRSICDPSNSVDFSEELDCKLSLSTNISQDLKTGDDCLIRDAQGACVSYKNDTPPSTIPPPPTPPASASASATAPATAETPATSQAPVSPKSAESSGVHFDNKWIIAIVAAIIIIAGVAFCIWKPRYAQENCHCMC</sequence>
<evidence type="ECO:0000256" key="1">
    <source>
        <dbReference type="SAM" id="MobiDB-lite"/>
    </source>
</evidence>
<keyword evidence="2" id="KW-0472">Membrane</keyword>
<feature type="chain" id="PRO_5007294430" description="Mid2 domain-containing protein" evidence="3">
    <location>
        <begin position="20"/>
        <end position="154"/>
    </location>
</feature>
<evidence type="ECO:0000256" key="2">
    <source>
        <dbReference type="SAM" id="Phobius"/>
    </source>
</evidence>
<feature type="signal peptide" evidence="3">
    <location>
        <begin position="1"/>
        <end position="19"/>
    </location>
</feature>
<dbReference type="AlphaFoldDB" id="A0A137P2J9"/>
<name>A0A137P2J9_CONC2</name>
<organism evidence="4 5">
    <name type="scientific">Conidiobolus coronatus (strain ATCC 28846 / CBS 209.66 / NRRL 28638)</name>
    <name type="common">Delacroixia coronata</name>
    <dbReference type="NCBI Taxonomy" id="796925"/>
    <lineage>
        <taxon>Eukaryota</taxon>
        <taxon>Fungi</taxon>
        <taxon>Fungi incertae sedis</taxon>
        <taxon>Zoopagomycota</taxon>
        <taxon>Entomophthoromycotina</taxon>
        <taxon>Entomophthoromycetes</taxon>
        <taxon>Entomophthorales</taxon>
        <taxon>Ancylistaceae</taxon>
        <taxon>Conidiobolus</taxon>
    </lineage>
</organism>
<evidence type="ECO:0008006" key="6">
    <source>
        <dbReference type="Google" id="ProtNLM"/>
    </source>
</evidence>
<protein>
    <recommendedName>
        <fullName evidence="6">Mid2 domain-containing protein</fullName>
    </recommendedName>
</protein>
<accession>A0A137P2J9</accession>
<evidence type="ECO:0000313" key="5">
    <source>
        <dbReference type="Proteomes" id="UP000070444"/>
    </source>
</evidence>
<gene>
    <name evidence="4" type="ORF">CONCODRAFT_79419</name>
</gene>
<proteinExistence type="predicted"/>
<keyword evidence="3" id="KW-0732">Signal</keyword>
<feature type="transmembrane region" description="Helical" evidence="2">
    <location>
        <begin position="122"/>
        <end position="141"/>
    </location>
</feature>